<dbReference type="EC" id="3.6.1.43" evidence="4"/>
<dbReference type="SUPFAM" id="SSF48317">
    <property type="entry name" value="Acid phosphatase/Vanadium-dependent haloperoxidase"/>
    <property type="match status" value="1"/>
</dbReference>
<dbReference type="GO" id="GO:0042392">
    <property type="term" value="F:sphingosine-1-phosphate phosphatase activity"/>
    <property type="evidence" value="ECO:0007669"/>
    <property type="project" value="TreeGrafter"/>
</dbReference>
<dbReference type="PANTHER" id="PTHR14969:SF13">
    <property type="entry name" value="AT30094P"/>
    <property type="match status" value="1"/>
</dbReference>
<evidence type="ECO:0000256" key="12">
    <source>
        <dbReference type="ARBA" id="ARBA00030292"/>
    </source>
</evidence>
<evidence type="ECO:0000256" key="8">
    <source>
        <dbReference type="ARBA" id="ARBA00022824"/>
    </source>
</evidence>
<evidence type="ECO:0000256" key="11">
    <source>
        <dbReference type="ARBA" id="ARBA00024907"/>
    </source>
</evidence>
<dbReference type="Pfam" id="PF01569">
    <property type="entry name" value="PAP2"/>
    <property type="match status" value="1"/>
</dbReference>
<dbReference type="STRING" id="6573.A0A210PTV2"/>
<keyword evidence="8" id="KW-0256">Endoplasmic reticulum</keyword>
<accession>A0A210PTV2</accession>
<comment type="subcellular location">
    <subcellularLocation>
        <location evidence="1">Endoplasmic reticulum membrane</location>
        <topology evidence="1">Multi-pass membrane protein</topology>
    </subcellularLocation>
</comment>
<feature type="transmembrane region" description="Helical" evidence="14">
    <location>
        <begin position="136"/>
        <end position="161"/>
    </location>
</feature>
<comment type="similarity">
    <text evidence="3">Belongs to the dolichyldiphosphatase family.</text>
</comment>
<feature type="transmembrane region" description="Helical" evidence="14">
    <location>
        <begin position="75"/>
        <end position="92"/>
    </location>
</feature>
<dbReference type="PANTHER" id="PTHR14969">
    <property type="entry name" value="SPHINGOSINE-1-PHOSPHATE PHOSPHOHYDROLASE"/>
    <property type="match status" value="1"/>
</dbReference>
<comment type="catalytic activity">
    <reaction evidence="13">
        <text>a di-trans,poly-cis-dolichyl diphosphate + H2O = a di-trans,poly-cis-dolichyl phosphate + phosphate + H(+)</text>
        <dbReference type="Rhea" id="RHEA:14385"/>
        <dbReference type="Rhea" id="RHEA-COMP:19498"/>
        <dbReference type="Rhea" id="RHEA-COMP:19506"/>
        <dbReference type="ChEBI" id="CHEBI:15377"/>
        <dbReference type="ChEBI" id="CHEBI:15378"/>
        <dbReference type="ChEBI" id="CHEBI:43474"/>
        <dbReference type="ChEBI" id="CHEBI:57497"/>
        <dbReference type="ChEBI" id="CHEBI:57683"/>
        <dbReference type="EC" id="3.6.1.43"/>
    </reaction>
</comment>
<dbReference type="FunFam" id="1.20.144.10:FF:000003">
    <property type="entry name" value="Dolichyldiphosphatase 1"/>
    <property type="match status" value="1"/>
</dbReference>
<name>A0A210PTV2_MIZYE</name>
<dbReference type="OrthoDB" id="302705at2759"/>
<feature type="transmembrane region" description="Helical" evidence="14">
    <location>
        <begin position="104"/>
        <end position="124"/>
    </location>
</feature>
<evidence type="ECO:0000256" key="7">
    <source>
        <dbReference type="ARBA" id="ARBA00022801"/>
    </source>
</evidence>
<evidence type="ECO:0000256" key="4">
    <source>
        <dbReference type="ARBA" id="ARBA00012508"/>
    </source>
</evidence>
<organism evidence="16 17">
    <name type="scientific">Mizuhopecten yessoensis</name>
    <name type="common">Japanese scallop</name>
    <name type="synonym">Patinopecten yessoensis</name>
    <dbReference type="NCBI Taxonomy" id="6573"/>
    <lineage>
        <taxon>Eukaryota</taxon>
        <taxon>Metazoa</taxon>
        <taxon>Spiralia</taxon>
        <taxon>Lophotrochozoa</taxon>
        <taxon>Mollusca</taxon>
        <taxon>Bivalvia</taxon>
        <taxon>Autobranchia</taxon>
        <taxon>Pteriomorphia</taxon>
        <taxon>Pectinida</taxon>
        <taxon>Pectinoidea</taxon>
        <taxon>Pectinidae</taxon>
        <taxon>Mizuhopecten</taxon>
    </lineage>
</organism>
<evidence type="ECO:0000256" key="13">
    <source>
        <dbReference type="ARBA" id="ARBA00047349"/>
    </source>
</evidence>
<comment type="function">
    <text evidence="11">Required for efficient N-glycosylation. Necessary for maintaining optimal levels of dolichol-linked oligosaccharides. Hydrolyzes dolichyl pyrophosphate at a very high rate and dolichyl monophosphate at a much lower rate. Does not act on phosphatidate.</text>
</comment>
<dbReference type="UniPathway" id="UPA00378"/>
<evidence type="ECO:0000256" key="9">
    <source>
        <dbReference type="ARBA" id="ARBA00022989"/>
    </source>
</evidence>
<sequence length="199" mass="22466">MDVESGPDSPDISPFNGESQILWKSISLTHISYFTGLLLNEAINWVLKHLIQAPRPVRNRQLYTEYGMPSSHAQFSWFFSTYMILFLFLRIYKNYNLIDDVWKYCVSAICVIGSSIVLYSRVYLGYHTIGQVSCGTLLGVFFGAAWFCTVCVILTPFFPILASSPIGADKENPGSPNDWAAIRSASIKVESEFQDRHLS</sequence>
<dbReference type="AlphaFoldDB" id="A0A210PTV2"/>
<dbReference type="InterPro" id="IPR000326">
    <property type="entry name" value="PAP2/HPO"/>
</dbReference>
<keyword evidence="17" id="KW-1185">Reference proteome</keyword>
<evidence type="ECO:0000256" key="2">
    <source>
        <dbReference type="ARBA" id="ARBA00004922"/>
    </source>
</evidence>
<dbReference type="CDD" id="cd03382">
    <property type="entry name" value="PAP2_dolichyldiphosphatase"/>
    <property type="match status" value="1"/>
</dbReference>
<keyword evidence="6 14" id="KW-0812">Transmembrane</keyword>
<evidence type="ECO:0000256" key="1">
    <source>
        <dbReference type="ARBA" id="ARBA00004477"/>
    </source>
</evidence>
<feature type="domain" description="Phosphatidic acid phosphatase type 2/haloperoxidase" evidence="15">
    <location>
        <begin position="30"/>
        <end position="147"/>
    </location>
</feature>
<keyword evidence="9 14" id="KW-1133">Transmembrane helix</keyword>
<dbReference type="GO" id="GO:0006487">
    <property type="term" value="P:protein N-linked glycosylation"/>
    <property type="evidence" value="ECO:0007669"/>
    <property type="project" value="UniProtKB-ARBA"/>
</dbReference>
<comment type="caution">
    <text evidence="16">The sequence shown here is derived from an EMBL/GenBank/DDBJ whole genome shotgun (WGS) entry which is preliminary data.</text>
</comment>
<comment type="pathway">
    <text evidence="2">Protein modification; protein glycosylation.</text>
</comment>
<dbReference type="InterPro" id="IPR039667">
    <property type="entry name" value="Dolichyldiphosphatase_PAP2"/>
</dbReference>
<evidence type="ECO:0000313" key="17">
    <source>
        <dbReference type="Proteomes" id="UP000242188"/>
    </source>
</evidence>
<evidence type="ECO:0000256" key="5">
    <source>
        <dbReference type="ARBA" id="ARBA00014821"/>
    </source>
</evidence>
<dbReference type="GO" id="GO:0005789">
    <property type="term" value="C:endoplasmic reticulum membrane"/>
    <property type="evidence" value="ECO:0007669"/>
    <property type="project" value="UniProtKB-SubCell"/>
</dbReference>
<evidence type="ECO:0000256" key="6">
    <source>
        <dbReference type="ARBA" id="ARBA00022692"/>
    </source>
</evidence>
<dbReference type="InterPro" id="IPR036938">
    <property type="entry name" value="PAP2/HPO_sf"/>
</dbReference>
<dbReference type="SMART" id="SM00014">
    <property type="entry name" value="acidPPc"/>
    <property type="match status" value="1"/>
</dbReference>
<dbReference type="Proteomes" id="UP000242188">
    <property type="component" value="Unassembled WGS sequence"/>
</dbReference>
<keyword evidence="7" id="KW-0378">Hydrolase</keyword>
<reference evidence="16 17" key="1">
    <citation type="journal article" date="2017" name="Nat. Ecol. Evol.">
        <title>Scallop genome provides insights into evolution of bilaterian karyotype and development.</title>
        <authorList>
            <person name="Wang S."/>
            <person name="Zhang J."/>
            <person name="Jiao W."/>
            <person name="Li J."/>
            <person name="Xun X."/>
            <person name="Sun Y."/>
            <person name="Guo X."/>
            <person name="Huan P."/>
            <person name="Dong B."/>
            <person name="Zhang L."/>
            <person name="Hu X."/>
            <person name="Sun X."/>
            <person name="Wang J."/>
            <person name="Zhao C."/>
            <person name="Wang Y."/>
            <person name="Wang D."/>
            <person name="Huang X."/>
            <person name="Wang R."/>
            <person name="Lv J."/>
            <person name="Li Y."/>
            <person name="Zhang Z."/>
            <person name="Liu B."/>
            <person name="Lu W."/>
            <person name="Hui Y."/>
            <person name="Liang J."/>
            <person name="Zhou Z."/>
            <person name="Hou R."/>
            <person name="Li X."/>
            <person name="Liu Y."/>
            <person name="Li H."/>
            <person name="Ning X."/>
            <person name="Lin Y."/>
            <person name="Zhao L."/>
            <person name="Xing Q."/>
            <person name="Dou J."/>
            <person name="Li Y."/>
            <person name="Mao J."/>
            <person name="Guo H."/>
            <person name="Dou H."/>
            <person name="Li T."/>
            <person name="Mu C."/>
            <person name="Jiang W."/>
            <person name="Fu Q."/>
            <person name="Fu X."/>
            <person name="Miao Y."/>
            <person name="Liu J."/>
            <person name="Yu Q."/>
            <person name="Li R."/>
            <person name="Liao H."/>
            <person name="Li X."/>
            <person name="Kong Y."/>
            <person name="Jiang Z."/>
            <person name="Chourrout D."/>
            <person name="Li R."/>
            <person name="Bao Z."/>
        </authorList>
    </citation>
    <scope>NUCLEOTIDE SEQUENCE [LARGE SCALE GENOMIC DNA]</scope>
    <source>
        <strain evidence="16 17">PY_sf001</strain>
    </source>
</reference>
<dbReference type="Gene3D" id="1.20.144.10">
    <property type="entry name" value="Phosphatidic acid phosphatase type 2/haloperoxidase"/>
    <property type="match status" value="1"/>
</dbReference>
<dbReference type="EMBL" id="NEDP02005494">
    <property type="protein sequence ID" value="OWF39929.1"/>
    <property type="molecule type" value="Genomic_DNA"/>
</dbReference>
<evidence type="ECO:0000256" key="14">
    <source>
        <dbReference type="SAM" id="Phobius"/>
    </source>
</evidence>
<protein>
    <recommendedName>
        <fullName evidence="5">Dolichyldiphosphatase 1</fullName>
        <ecNumber evidence="4">3.6.1.43</ecNumber>
    </recommendedName>
    <alternativeName>
        <fullName evidence="12">Dolichyl pyrophosphate phosphatase 1</fullName>
    </alternativeName>
</protein>
<gene>
    <name evidence="16" type="ORF">KP79_PYT04266</name>
</gene>
<evidence type="ECO:0000259" key="15">
    <source>
        <dbReference type="SMART" id="SM00014"/>
    </source>
</evidence>
<evidence type="ECO:0000256" key="3">
    <source>
        <dbReference type="ARBA" id="ARBA00005518"/>
    </source>
</evidence>
<evidence type="ECO:0000313" key="16">
    <source>
        <dbReference type="EMBL" id="OWF39929.1"/>
    </source>
</evidence>
<keyword evidence="10 14" id="KW-0472">Membrane</keyword>
<proteinExistence type="inferred from homology"/>
<dbReference type="GO" id="GO:0047874">
    <property type="term" value="F:dolichyldiphosphatase activity"/>
    <property type="evidence" value="ECO:0007669"/>
    <property type="project" value="UniProtKB-EC"/>
</dbReference>
<evidence type="ECO:0000256" key="10">
    <source>
        <dbReference type="ARBA" id="ARBA00023136"/>
    </source>
</evidence>